<protein>
    <recommendedName>
        <fullName evidence="6">Thaumatin-like protein</fullName>
    </recommendedName>
</protein>
<dbReference type="CDD" id="cd09218">
    <property type="entry name" value="TLP-PA"/>
    <property type="match status" value="1"/>
</dbReference>
<feature type="disulfide bond" evidence="3">
    <location>
        <begin position="167"/>
        <end position="227"/>
    </location>
</feature>
<name>A0A653CM87_CALMS</name>
<dbReference type="Proteomes" id="UP000410492">
    <property type="component" value="Unassembled WGS sequence"/>
</dbReference>
<dbReference type="Gene3D" id="2.60.110.10">
    <property type="entry name" value="Thaumatin"/>
    <property type="match status" value="1"/>
</dbReference>
<dbReference type="Pfam" id="PF00314">
    <property type="entry name" value="Thaumatin"/>
    <property type="match status" value="1"/>
</dbReference>
<comment type="similarity">
    <text evidence="1">Belongs to the thaumatin family.</text>
</comment>
<feature type="disulfide bond" evidence="3">
    <location>
        <begin position="103"/>
        <end position="109"/>
    </location>
</feature>
<evidence type="ECO:0008006" key="6">
    <source>
        <dbReference type="Google" id="ProtNLM"/>
    </source>
</evidence>
<evidence type="ECO:0000313" key="5">
    <source>
        <dbReference type="Proteomes" id="UP000410492"/>
    </source>
</evidence>
<evidence type="ECO:0000256" key="2">
    <source>
        <dbReference type="ARBA" id="ARBA00023157"/>
    </source>
</evidence>
<feature type="disulfide bond" evidence="3">
    <location>
        <begin position="204"/>
        <end position="214"/>
    </location>
</feature>
<reference evidence="4 5" key="1">
    <citation type="submission" date="2019-01" db="EMBL/GenBank/DDBJ databases">
        <authorList>
            <person name="Sayadi A."/>
        </authorList>
    </citation>
    <scope>NUCLEOTIDE SEQUENCE [LARGE SCALE GENOMIC DNA]</scope>
</reference>
<feature type="disulfide bond" evidence="3">
    <location>
        <begin position="194"/>
        <end position="203"/>
    </location>
</feature>
<dbReference type="PROSITE" id="PS51367">
    <property type="entry name" value="THAUMATIN_2"/>
    <property type="match status" value="1"/>
</dbReference>
<dbReference type="OrthoDB" id="430315at2759"/>
<dbReference type="PANTHER" id="PTHR31048">
    <property type="entry name" value="OS03G0233200 PROTEIN"/>
    <property type="match status" value="1"/>
</dbReference>
<keyword evidence="2 3" id="KW-1015">Disulfide bond</keyword>
<gene>
    <name evidence="4" type="ORF">CALMAC_LOCUS10269</name>
</gene>
<dbReference type="SMART" id="SM00205">
    <property type="entry name" value="THN"/>
    <property type="match status" value="1"/>
</dbReference>
<dbReference type="InterPro" id="IPR001938">
    <property type="entry name" value="Thaumatin"/>
</dbReference>
<proteinExistence type="inferred from homology"/>
<feature type="non-terminal residue" evidence="4">
    <location>
        <position position="1"/>
    </location>
</feature>
<feature type="disulfide bond" evidence="3">
    <location>
        <begin position="91"/>
        <end position="98"/>
    </location>
</feature>
<dbReference type="SUPFAM" id="SSF49870">
    <property type="entry name" value="Osmotin, thaumatin-like protein"/>
    <property type="match status" value="1"/>
</dbReference>
<dbReference type="EMBL" id="CAACVG010008234">
    <property type="protein sequence ID" value="VEN49024.1"/>
    <property type="molecule type" value="Genomic_DNA"/>
</dbReference>
<organism evidence="4 5">
    <name type="scientific">Callosobruchus maculatus</name>
    <name type="common">Southern cowpea weevil</name>
    <name type="synonym">Pulse bruchid</name>
    <dbReference type="NCBI Taxonomy" id="64391"/>
    <lineage>
        <taxon>Eukaryota</taxon>
        <taxon>Metazoa</taxon>
        <taxon>Ecdysozoa</taxon>
        <taxon>Arthropoda</taxon>
        <taxon>Hexapoda</taxon>
        <taxon>Insecta</taxon>
        <taxon>Pterygota</taxon>
        <taxon>Neoptera</taxon>
        <taxon>Endopterygota</taxon>
        <taxon>Coleoptera</taxon>
        <taxon>Polyphaga</taxon>
        <taxon>Cucujiformia</taxon>
        <taxon>Chrysomeloidea</taxon>
        <taxon>Chrysomelidae</taxon>
        <taxon>Bruchinae</taxon>
        <taxon>Bruchini</taxon>
        <taxon>Callosobruchus</taxon>
    </lineage>
</organism>
<dbReference type="InterPro" id="IPR037176">
    <property type="entry name" value="Osmotin/thaumatin-like_sf"/>
</dbReference>
<dbReference type="PRINTS" id="PR00347">
    <property type="entry name" value="THAUMATIN"/>
</dbReference>
<accession>A0A653CM87</accession>
<keyword evidence="5" id="KW-1185">Reference proteome</keyword>
<sequence>YIKRWVYAVNNIIIFRSTHDNGRAVLALFGSTNAVDFVIQNKAGGMVWVGIQGNPGHPHLEGGGFALNKGQTKTVKAPGNWQGRIWPRTWCDPKTKHCLTGDCGNKLQCNGAGGVPPATLAEITLKGAHGLDNYDISLVDGFNIPMAMWPVGGKSDGTKYSCKRASCDNNLNFSCPSNLRMNSKHGVIACKSACLAYNTDAYCCKGIYNDSKKCKASQYANYFKSHCPMAYSYAYNDDKALMTCTGVQKYMITFM</sequence>
<dbReference type="AlphaFoldDB" id="A0A653CM87"/>
<evidence type="ECO:0000256" key="1">
    <source>
        <dbReference type="ARBA" id="ARBA00010607"/>
    </source>
</evidence>
<evidence type="ECO:0000313" key="4">
    <source>
        <dbReference type="EMBL" id="VEN49024.1"/>
    </source>
</evidence>
<feature type="disulfide bond" evidence="3">
    <location>
        <begin position="162"/>
        <end position="244"/>
    </location>
</feature>
<evidence type="ECO:0000256" key="3">
    <source>
        <dbReference type="PIRSR" id="PIRSR002703-1"/>
    </source>
</evidence>
<dbReference type="PIRSF" id="PIRSF002703">
    <property type="entry name" value="Thaumatin"/>
    <property type="match status" value="1"/>
</dbReference>
<dbReference type="FunFam" id="2.60.110.10:FF:000002">
    <property type="entry name" value="Thaumatin-like protein 1a"/>
    <property type="match status" value="1"/>
</dbReference>
<feature type="disulfide bond" evidence="3">
    <location>
        <begin position="175"/>
        <end position="190"/>
    </location>
</feature>